<dbReference type="Proteomes" id="UP001500235">
    <property type="component" value="Unassembled WGS sequence"/>
</dbReference>
<feature type="domain" description="Phytase-like" evidence="1">
    <location>
        <begin position="78"/>
        <end position="298"/>
    </location>
</feature>
<evidence type="ECO:0000259" key="1">
    <source>
        <dbReference type="Pfam" id="PF13449"/>
    </source>
</evidence>
<comment type="caution">
    <text evidence="2">The sequence shown here is derived from an EMBL/GenBank/DDBJ whole genome shotgun (WGS) entry which is preliminary data.</text>
</comment>
<sequence>MSDSQLNETERPLQSLLSKLLIALAFSLLAADSRSGWPDRVPSPAGVAAVRYSPAGGEARDGPVRITGIWRVEAADGRFAGLSALVAVPGRRLQALTDSGVLVDLPRPGEGNTARLSDLPAGPGYPTFKRYRDSEAMLLDRNGGGRWVSFENRHGLWRFEADGRGREVMSLRGRGWTANGGIEAMVEDPADGALLLIPEDRRVVVRMKNGVGEVPLGGATGGIADAVRLPDGRMVVAVREIGLLGIRNRLAWLRRGGLGYRLTPFATLPLGPLDNVEGLAADPGSLGGTRIWAVTDNDGWRRTLLLRMELDTTKAPAKAGAQGR</sequence>
<evidence type="ECO:0000313" key="3">
    <source>
        <dbReference type="Proteomes" id="UP001500235"/>
    </source>
</evidence>
<reference evidence="3" key="1">
    <citation type="journal article" date="2019" name="Int. J. Syst. Evol. Microbiol.">
        <title>The Global Catalogue of Microorganisms (GCM) 10K type strain sequencing project: providing services to taxonomists for standard genome sequencing and annotation.</title>
        <authorList>
            <consortium name="The Broad Institute Genomics Platform"/>
            <consortium name="The Broad Institute Genome Sequencing Center for Infectious Disease"/>
            <person name="Wu L."/>
            <person name="Ma J."/>
        </authorList>
    </citation>
    <scope>NUCLEOTIDE SEQUENCE [LARGE SCALE GENOMIC DNA]</scope>
    <source>
        <strain evidence="3">JCM 17563</strain>
    </source>
</reference>
<gene>
    <name evidence="2" type="ORF">GCM10022280_00470</name>
</gene>
<name>A0ABP7S7B5_9SPHN</name>
<dbReference type="InterPro" id="IPR027372">
    <property type="entry name" value="Phytase-like_dom"/>
</dbReference>
<dbReference type="Pfam" id="PF13449">
    <property type="entry name" value="Phytase-like"/>
    <property type="match status" value="1"/>
</dbReference>
<accession>A0ABP7S7B5</accession>
<evidence type="ECO:0000313" key="2">
    <source>
        <dbReference type="EMBL" id="GAA4007813.1"/>
    </source>
</evidence>
<proteinExistence type="predicted"/>
<protein>
    <recommendedName>
        <fullName evidence="1">Phytase-like domain-containing protein</fullName>
    </recommendedName>
</protein>
<organism evidence="2 3">
    <name type="scientific">Sphingomonas swuensis</name>
    <dbReference type="NCBI Taxonomy" id="977800"/>
    <lineage>
        <taxon>Bacteria</taxon>
        <taxon>Pseudomonadati</taxon>
        <taxon>Pseudomonadota</taxon>
        <taxon>Alphaproteobacteria</taxon>
        <taxon>Sphingomonadales</taxon>
        <taxon>Sphingomonadaceae</taxon>
        <taxon>Sphingomonas</taxon>
    </lineage>
</organism>
<dbReference type="EMBL" id="BAABBQ010000001">
    <property type="protein sequence ID" value="GAA4007813.1"/>
    <property type="molecule type" value="Genomic_DNA"/>
</dbReference>
<keyword evidence="3" id="KW-1185">Reference proteome</keyword>
<dbReference type="SUPFAM" id="SSF50956">
    <property type="entry name" value="Thermostable phytase (3-phytase)"/>
    <property type="match status" value="1"/>
</dbReference>